<dbReference type="EnsemblProtists" id="EOD07310">
    <property type="protein sequence ID" value="EOD07310"/>
    <property type="gene ID" value="EMIHUDRAFT_433079"/>
</dbReference>
<dbReference type="HOGENOM" id="CLU_1457047_0_0_1"/>
<organism evidence="1 2">
    <name type="scientific">Emiliania huxleyi (strain CCMP1516)</name>
    <dbReference type="NCBI Taxonomy" id="280463"/>
    <lineage>
        <taxon>Eukaryota</taxon>
        <taxon>Haptista</taxon>
        <taxon>Haptophyta</taxon>
        <taxon>Prymnesiophyceae</taxon>
        <taxon>Isochrysidales</taxon>
        <taxon>Noelaerhabdaceae</taxon>
        <taxon>Emiliania</taxon>
    </lineage>
</organism>
<dbReference type="AlphaFoldDB" id="A0A0D3I7S5"/>
<name>A0A0D3I7S5_EMIH1</name>
<protein>
    <submittedName>
        <fullName evidence="1">Uncharacterized protein</fullName>
    </submittedName>
</protein>
<evidence type="ECO:0000313" key="2">
    <source>
        <dbReference type="Proteomes" id="UP000013827"/>
    </source>
</evidence>
<dbReference type="GeneID" id="17253177"/>
<proteinExistence type="predicted"/>
<keyword evidence="2" id="KW-1185">Reference proteome</keyword>
<reference evidence="1" key="2">
    <citation type="submission" date="2024-10" db="UniProtKB">
        <authorList>
            <consortium name="EnsemblProtists"/>
        </authorList>
    </citation>
    <scope>IDENTIFICATION</scope>
</reference>
<accession>A0A0D3I7S5</accession>
<dbReference type="Proteomes" id="UP000013827">
    <property type="component" value="Unassembled WGS sequence"/>
</dbReference>
<evidence type="ECO:0000313" key="1">
    <source>
        <dbReference type="EnsemblProtists" id="EOD07310"/>
    </source>
</evidence>
<dbReference type="RefSeq" id="XP_005759739.1">
    <property type="nucleotide sequence ID" value="XM_005759682.1"/>
</dbReference>
<dbReference type="KEGG" id="ehx:EMIHUDRAFT_433079"/>
<reference evidence="2" key="1">
    <citation type="journal article" date="2013" name="Nature">
        <title>Pan genome of the phytoplankton Emiliania underpins its global distribution.</title>
        <authorList>
            <person name="Read B.A."/>
            <person name="Kegel J."/>
            <person name="Klute M.J."/>
            <person name="Kuo A."/>
            <person name="Lefebvre S.C."/>
            <person name="Maumus F."/>
            <person name="Mayer C."/>
            <person name="Miller J."/>
            <person name="Monier A."/>
            <person name="Salamov A."/>
            <person name="Young J."/>
            <person name="Aguilar M."/>
            <person name="Claverie J.M."/>
            <person name="Frickenhaus S."/>
            <person name="Gonzalez K."/>
            <person name="Herman E.K."/>
            <person name="Lin Y.C."/>
            <person name="Napier J."/>
            <person name="Ogata H."/>
            <person name="Sarno A.F."/>
            <person name="Shmutz J."/>
            <person name="Schroeder D."/>
            <person name="de Vargas C."/>
            <person name="Verret F."/>
            <person name="von Dassow P."/>
            <person name="Valentin K."/>
            <person name="Van de Peer Y."/>
            <person name="Wheeler G."/>
            <person name="Dacks J.B."/>
            <person name="Delwiche C.F."/>
            <person name="Dyhrman S.T."/>
            <person name="Glockner G."/>
            <person name="John U."/>
            <person name="Richards T."/>
            <person name="Worden A.Z."/>
            <person name="Zhang X."/>
            <person name="Grigoriev I.V."/>
            <person name="Allen A.E."/>
            <person name="Bidle K."/>
            <person name="Borodovsky M."/>
            <person name="Bowler C."/>
            <person name="Brownlee C."/>
            <person name="Cock J.M."/>
            <person name="Elias M."/>
            <person name="Gladyshev V.N."/>
            <person name="Groth M."/>
            <person name="Guda C."/>
            <person name="Hadaegh A."/>
            <person name="Iglesias-Rodriguez M.D."/>
            <person name="Jenkins J."/>
            <person name="Jones B.M."/>
            <person name="Lawson T."/>
            <person name="Leese F."/>
            <person name="Lindquist E."/>
            <person name="Lobanov A."/>
            <person name="Lomsadze A."/>
            <person name="Malik S.B."/>
            <person name="Marsh M.E."/>
            <person name="Mackinder L."/>
            <person name="Mock T."/>
            <person name="Mueller-Roeber B."/>
            <person name="Pagarete A."/>
            <person name="Parker M."/>
            <person name="Probert I."/>
            <person name="Quesneville H."/>
            <person name="Raines C."/>
            <person name="Rensing S.A."/>
            <person name="Riano-Pachon D.M."/>
            <person name="Richier S."/>
            <person name="Rokitta S."/>
            <person name="Shiraiwa Y."/>
            <person name="Soanes D.M."/>
            <person name="van der Giezen M."/>
            <person name="Wahlund T.M."/>
            <person name="Williams B."/>
            <person name="Wilson W."/>
            <person name="Wolfe G."/>
            <person name="Wurch L.L."/>
        </authorList>
    </citation>
    <scope>NUCLEOTIDE SEQUENCE</scope>
</reference>
<sequence length="186" mass="20159">MQTNADAGWQDERRRWPRTVAALGGALTIIVLAAHASRIYAAAVPETLPMEKRYAPTQFVRPCHTLADCGRPETTEKASSGEAPDAVRAAWREAAEALKVAPSWWRSGTSDSAKIHHADDKIHAQHHHVEPKTTRSFEAPLAALNFYGYDARAKHGWPEGPAADAGSYDIGWSLSSYDAAEAAAST</sequence>
<dbReference type="PaxDb" id="2903-EOD07310"/>